<dbReference type="PANTHER" id="PTHR12526">
    <property type="entry name" value="GLYCOSYLTRANSFERASE"/>
    <property type="match status" value="1"/>
</dbReference>
<dbReference type="Pfam" id="PF00534">
    <property type="entry name" value="Glycos_transf_1"/>
    <property type="match status" value="1"/>
</dbReference>
<name>A0A1D8UVC7_9PROT</name>
<keyword evidence="4" id="KW-1185">Reference proteome</keyword>
<organism evidence="3 4">
    <name type="scientific">Kozakia baliensis</name>
    <dbReference type="NCBI Taxonomy" id="153496"/>
    <lineage>
        <taxon>Bacteria</taxon>
        <taxon>Pseudomonadati</taxon>
        <taxon>Pseudomonadota</taxon>
        <taxon>Alphaproteobacteria</taxon>
        <taxon>Acetobacterales</taxon>
        <taxon>Acetobacteraceae</taxon>
        <taxon>Kozakia</taxon>
    </lineage>
</organism>
<dbReference type="SUPFAM" id="SSF53756">
    <property type="entry name" value="UDP-Glycosyltransferase/glycogen phosphorylase"/>
    <property type="match status" value="1"/>
</dbReference>
<dbReference type="AlphaFoldDB" id="A0A1D8UVC7"/>
<dbReference type="InterPro" id="IPR001296">
    <property type="entry name" value="Glyco_trans_1"/>
</dbReference>
<gene>
    <name evidence="3" type="ORF">A0U89_11030</name>
</gene>
<dbReference type="InterPro" id="IPR028098">
    <property type="entry name" value="Glyco_trans_4-like_N"/>
</dbReference>
<dbReference type="Proteomes" id="UP000179145">
    <property type="component" value="Chromosome"/>
</dbReference>
<dbReference type="STRING" id="153496.A0U89_11030"/>
<keyword evidence="2" id="KW-0808">Transferase</keyword>
<dbReference type="eggNOG" id="COG0438">
    <property type="taxonomic scope" value="Bacteria"/>
</dbReference>
<evidence type="ECO:0000313" key="4">
    <source>
        <dbReference type="Proteomes" id="UP000179145"/>
    </source>
</evidence>
<dbReference type="KEGG" id="kba:A0U89_11030"/>
<keyword evidence="1" id="KW-0328">Glycosyltransferase</keyword>
<dbReference type="CDD" id="cd03801">
    <property type="entry name" value="GT4_PimA-like"/>
    <property type="match status" value="1"/>
</dbReference>
<dbReference type="Pfam" id="PF13439">
    <property type="entry name" value="Glyco_transf_4"/>
    <property type="match status" value="1"/>
</dbReference>
<dbReference type="GO" id="GO:0016757">
    <property type="term" value="F:glycosyltransferase activity"/>
    <property type="evidence" value="ECO:0007669"/>
    <property type="project" value="UniProtKB-KW"/>
</dbReference>
<evidence type="ECO:0000313" key="3">
    <source>
        <dbReference type="EMBL" id="AOX17590.1"/>
    </source>
</evidence>
<accession>A0A1D8UVC7</accession>
<dbReference type="Gene3D" id="3.40.50.2000">
    <property type="entry name" value="Glycogen Phosphorylase B"/>
    <property type="match status" value="2"/>
</dbReference>
<reference evidence="3 4" key="1">
    <citation type="journal article" date="2016" name="Microb. Cell Fact.">
        <title>Dissection of exopolysaccharide biosynthesis in Kozakia baliensis.</title>
        <authorList>
            <person name="Brandt J.U."/>
            <person name="Jakob F."/>
            <person name="Behr J."/>
            <person name="Geissler A.J."/>
            <person name="Vogel R.F."/>
        </authorList>
    </citation>
    <scope>NUCLEOTIDE SEQUENCE [LARGE SCALE GENOMIC DNA]</scope>
    <source>
        <strain evidence="3 4">DSM 14400</strain>
    </source>
</reference>
<protein>
    <submittedName>
        <fullName evidence="3">Uncharacterized protein</fullName>
    </submittedName>
</protein>
<dbReference type="OrthoDB" id="9807414at2"/>
<sequence>MQVLTILPRREGYAPDRAGAISLLVSRLAQPEDIIVGTAIEGNPLPGGQFMPVSEPGGFWRWMRDGARYRVGCQRIIRRVKPDLIEVHNRPALASALAGAGIPVNLILHNDPQDMNGARTPRQRQALLQQMRVFTVSHWLRRRFLDDLDDQPITVMPNCLDLASLPKPPTQRARVMLFVGRMVADKGADAFVRAWSAIADRAPDWHAVMIGADRFRFNSPRTNFVDRLEAQATGLGITLCGYQMHAQVLETMASASIVVVPSRWPEPFGLTALEAMASGAAVISSPKGGLPEVVGDAALLALPDAPGVLEEAMLKMISDRAFRADMAARGLVQARQFDVGPARDFLQKQRVLSVTKKKKAASMPQCER</sequence>
<dbReference type="PANTHER" id="PTHR12526:SF510">
    <property type="entry name" value="D-INOSITOL 3-PHOSPHATE GLYCOSYLTRANSFERASE"/>
    <property type="match status" value="1"/>
</dbReference>
<evidence type="ECO:0000256" key="1">
    <source>
        <dbReference type="ARBA" id="ARBA00022676"/>
    </source>
</evidence>
<dbReference type="RefSeq" id="WP_070403164.1">
    <property type="nucleotide sequence ID" value="NZ_BJVW01000001.1"/>
</dbReference>
<proteinExistence type="predicted"/>
<evidence type="ECO:0000256" key="2">
    <source>
        <dbReference type="ARBA" id="ARBA00022679"/>
    </source>
</evidence>
<dbReference type="EMBL" id="CP014674">
    <property type="protein sequence ID" value="AOX17590.1"/>
    <property type="molecule type" value="Genomic_DNA"/>
</dbReference>